<evidence type="ECO:0000256" key="1">
    <source>
        <dbReference type="SAM" id="MobiDB-lite"/>
    </source>
</evidence>
<proteinExistence type="predicted"/>
<gene>
    <name evidence="2" type="ORF">UFOVP1155_17</name>
</gene>
<protein>
    <submittedName>
        <fullName evidence="2">Uncharacterized protein</fullName>
    </submittedName>
</protein>
<organism evidence="2">
    <name type="scientific">uncultured Caudovirales phage</name>
    <dbReference type="NCBI Taxonomy" id="2100421"/>
    <lineage>
        <taxon>Viruses</taxon>
        <taxon>Duplodnaviria</taxon>
        <taxon>Heunggongvirae</taxon>
        <taxon>Uroviricota</taxon>
        <taxon>Caudoviricetes</taxon>
        <taxon>Peduoviridae</taxon>
        <taxon>Maltschvirus</taxon>
        <taxon>Maltschvirus maltsch</taxon>
    </lineage>
</organism>
<name>A0A6J5QRL7_9CAUD</name>
<dbReference type="EMBL" id="LR797111">
    <property type="protein sequence ID" value="CAB4187329.1"/>
    <property type="molecule type" value="Genomic_DNA"/>
</dbReference>
<evidence type="ECO:0000313" key="2">
    <source>
        <dbReference type="EMBL" id="CAB4187329.1"/>
    </source>
</evidence>
<feature type="region of interest" description="Disordered" evidence="1">
    <location>
        <begin position="439"/>
        <end position="468"/>
    </location>
</feature>
<sequence>MGIDAGIYDRLNTNFGQQLGAIFDPNTNMERQNRLAALANQGELQQMQLMQARNEMTRAPIVQQRQDAEYAQKVAEHQANLNDSTQIRQVLQTTGGDPSKAIQSLLQNGSQPALELASKLHALMPKNDPYTLSQGDVRMGANNQPVAQGNPKDNTKDFNQPFLPGGAPNIPFQNYQRSLKPENANNPKLAYNADARGFIEQPSQQYPNGRIIPLQGGTNTQMASDKTGTDFLGTLEKPQADQIKALAEGRMAFPAGFALKSPYWQDMISKVSQYDPSFDAVNYNARTQTRNDFTKGPSANNVTALNTAIQHLGNLSDAYGKLGNSDYPTYNTVSNYIGNQLGNKEVQKNYAAVSTDSTAVAHELAKVFRQSGMSEAEIKDWESKISTSAAPAQSKQVIKSAIDLMEGRLQALGARYNQGMGTTKQPYELLTPEAKKTWDKLSGGNAQQPGANPHSGKTDAQIKAELGL</sequence>
<reference evidence="2" key="1">
    <citation type="submission" date="2020-05" db="EMBL/GenBank/DDBJ databases">
        <authorList>
            <person name="Chiriac C."/>
            <person name="Salcher M."/>
            <person name="Ghai R."/>
            <person name="Kavagutti S V."/>
        </authorList>
    </citation>
    <scope>NUCLEOTIDE SEQUENCE</scope>
</reference>
<accession>A0A6J5QRL7</accession>